<dbReference type="SUPFAM" id="SSF158997">
    <property type="entry name" value="Trm112p-like"/>
    <property type="match status" value="1"/>
</dbReference>
<dbReference type="AlphaFoldDB" id="A0A1Q5ZZ00"/>
<reference evidence="1 2" key="1">
    <citation type="submission" date="2016-11" db="EMBL/GenBank/DDBJ databases">
        <title>Whole Genome Sequencing of Mucilaginibacter polytrichastri RG4-7(T) isolated from the moss sample.</title>
        <authorList>
            <person name="Li Y."/>
        </authorList>
    </citation>
    <scope>NUCLEOTIDE SEQUENCE [LARGE SCALE GENOMIC DNA]</scope>
    <source>
        <strain evidence="1 2">RG4-7</strain>
    </source>
</reference>
<dbReference type="Pfam" id="PF03966">
    <property type="entry name" value="Trm112p"/>
    <property type="match status" value="1"/>
</dbReference>
<dbReference type="RefSeq" id="WP_074489647.1">
    <property type="nucleotide sequence ID" value="NZ_FPAM01000005.1"/>
</dbReference>
<dbReference type="InterPro" id="IPR005651">
    <property type="entry name" value="Trm112-like"/>
</dbReference>
<proteinExistence type="predicted"/>
<evidence type="ECO:0008006" key="3">
    <source>
        <dbReference type="Google" id="ProtNLM"/>
    </source>
</evidence>
<dbReference type="OrthoDB" id="678493at2"/>
<dbReference type="Gene3D" id="2.20.25.10">
    <property type="match status" value="1"/>
</dbReference>
<dbReference type="Proteomes" id="UP000186720">
    <property type="component" value="Unassembled WGS sequence"/>
</dbReference>
<dbReference type="EMBL" id="MPPL01000001">
    <property type="protein sequence ID" value="OKS86976.1"/>
    <property type="molecule type" value="Genomic_DNA"/>
</dbReference>
<evidence type="ECO:0000313" key="1">
    <source>
        <dbReference type="EMBL" id="OKS86976.1"/>
    </source>
</evidence>
<organism evidence="1 2">
    <name type="scientific">Mucilaginibacter polytrichastri</name>
    <dbReference type="NCBI Taxonomy" id="1302689"/>
    <lineage>
        <taxon>Bacteria</taxon>
        <taxon>Pseudomonadati</taxon>
        <taxon>Bacteroidota</taxon>
        <taxon>Sphingobacteriia</taxon>
        <taxon>Sphingobacteriales</taxon>
        <taxon>Sphingobacteriaceae</taxon>
        <taxon>Mucilaginibacter</taxon>
    </lineage>
</organism>
<gene>
    <name evidence="1" type="ORF">RG47T_2434</name>
</gene>
<keyword evidence="2" id="KW-1185">Reference proteome</keyword>
<accession>A0A1Q5ZZ00</accession>
<sequence>MRLKTIEKLCCPFDKQNLNLQVLVKDTNQNIIEGVLSCVHCQRKYPIVYGVPIMSPDEYRQIQLEQPIMEQWKLDFNIGHPGAIDQPIQE</sequence>
<comment type="caution">
    <text evidence="1">The sequence shown here is derived from an EMBL/GenBank/DDBJ whole genome shotgun (WGS) entry which is preliminary data.</text>
</comment>
<evidence type="ECO:0000313" key="2">
    <source>
        <dbReference type="Proteomes" id="UP000186720"/>
    </source>
</evidence>
<name>A0A1Q5ZZ00_9SPHI</name>
<dbReference type="STRING" id="1302689.RG47T_2434"/>
<protein>
    <recommendedName>
        <fullName evidence="3">Trm112 family protein</fullName>
    </recommendedName>
</protein>